<dbReference type="Proteomes" id="UP001597387">
    <property type="component" value="Unassembled WGS sequence"/>
</dbReference>
<reference evidence="3" key="1">
    <citation type="journal article" date="2019" name="Int. J. Syst. Evol. Microbiol.">
        <title>The Global Catalogue of Microorganisms (GCM) 10K type strain sequencing project: providing services to taxonomists for standard genome sequencing and annotation.</title>
        <authorList>
            <consortium name="The Broad Institute Genomics Platform"/>
            <consortium name="The Broad Institute Genome Sequencing Center for Infectious Disease"/>
            <person name="Wu L."/>
            <person name="Ma J."/>
        </authorList>
    </citation>
    <scope>NUCLEOTIDE SEQUENCE [LARGE SCALE GENOMIC DNA]</scope>
    <source>
        <strain evidence="3">KCTC 42217</strain>
    </source>
</reference>
<dbReference type="RefSeq" id="WP_255903303.1">
    <property type="nucleotide sequence ID" value="NZ_JAFMZO010000003.1"/>
</dbReference>
<keyword evidence="1" id="KW-1133">Transmembrane helix</keyword>
<protein>
    <recommendedName>
        <fullName evidence="4">HTH LytTR-type domain-containing protein</fullName>
    </recommendedName>
</protein>
<comment type="caution">
    <text evidence="2">The sequence shown here is derived from an EMBL/GenBank/DDBJ whole genome shotgun (WGS) entry which is preliminary data.</text>
</comment>
<gene>
    <name evidence="2" type="ORF">ACFSJU_09335</name>
</gene>
<evidence type="ECO:0000313" key="3">
    <source>
        <dbReference type="Proteomes" id="UP001597387"/>
    </source>
</evidence>
<name>A0ABW4ZM26_9SPHI</name>
<feature type="transmembrane region" description="Helical" evidence="1">
    <location>
        <begin position="39"/>
        <end position="62"/>
    </location>
</feature>
<feature type="transmembrane region" description="Helical" evidence="1">
    <location>
        <begin position="155"/>
        <end position="173"/>
    </location>
</feature>
<dbReference type="EMBL" id="JBHUHZ010000001">
    <property type="protein sequence ID" value="MFD2162592.1"/>
    <property type="molecule type" value="Genomic_DNA"/>
</dbReference>
<evidence type="ECO:0000313" key="2">
    <source>
        <dbReference type="EMBL" id="MFD2162592.1"/>
    </source>
</evidence>
<proteinExistence type="predicted"/>
<evidence type="ECO:0000256" key="1">
    <source>
        <dbReference type="SAM" id="Phobius"/>
    </source>
</evidence>
<evidence type="ECO:0008006" key="4">
    <source>
        <dbReference type="Google" id="ProtNLM"/>
    </source>
</evidence>
<feature type="transmembrane region" description="Helical" evidence="1">
    <location>
        <begin position="93"/>
        <end position="111"/>
    </location>
</feature>
<sequence>MPGDIFVLSIRHLRKAPLVTCNPKMTPQPPGHTALRFRLWILIIAVINVLSLFSVTITTFSWGTGNTTIIFLFLYPALIVSTILILAKRHVGYMLTLGISLAYAVLLARHVGQYFVFDFQNSVLLLVLVLPFMMTIALIPLTTAFLFIRQKRGNAIIAFSIIIALSIPLFSLAERANMNYQSSVFAEFTIDNKGTVNITCKPQPSDTRIFYLTSKSKELADVAKAKGTFLIDHYYVANTIVEKNYRFRKLHSLTIKKLEDKGLRLPLTWKAEQIKGDISFLEP</sequence>
<feature type="transmembrane region" description="Helical" evidence="1">
    <location>
        <begin position="123"/>
        <end position="148"/>
    </location>
</feature>
<organism evidence="2 3">
    <name type="scientific">Paradesertivirga mongoliensis</name>
    <dbReference type="NCBI Taxonomy" id="2100740"/>
    <lineage>
        <taxon>Bacteria</taxon>
        <taxon>Pseudomonadati</taxon>
        <taxon>Bacteroidota</taxon>
        <taxon>Sphingobacteriia</taxon>
        <taxon>Sphingobacteriales</taxon>
        <taxon>Sphingobacteriaceae</taxon>
        <taxon>Paradesertivirga</taxon>
    </lineage>
</organism>
<keyword evidence="1" id="KW-0472">Membrane</keyword>
<feature type="transmembrane region" description="Helical" evidence="1">
    <location>
        <begin position="68"/>
        <end position="86"/>
    </location>
</feature>
<keyword evidence="3" id="KW-1185">Reference proteome</keyword>
<accession>A0ABW4ZM26</accession>
<keyword evidence="1" id="KW-0812">Transmembrane</keyword>